<dbReference type="AlphaFoldDB" id="A0A9Q3BJ74"/>
<dbReference type="InterPro" id="IPR050951">
    <property type="entry name" value="Retrovirus_Pol_polyprotein"/>
</dbReference>
<dbReference type="GO" id="GO:0003676">
    <property type="term" value="F:nucleic acid binding"/>
    <property type="evidence" value="ECO:0007669"/>
    <property type="project" value="InterPro"/>
</dbReference>
<dbReference type="Proteomes" id="UP000765509">
    <property type="component" value="Unassembled WGS sequence"/>
</dbReference>
<evidence type="ECO:0000313" key="2">
    <source>
        <dbReference type="Proteomes" id="UP000765509"/>
    </source>
</evidence>
<protein>
    <recommendedName>
        <fullName evidence="3">Integrase catalytic domain-containing protein</fullName>
    </recommendedName>
</protein>
<dbReference type="InterPro" id="IPR036397">
    <property type="entry name" value="RNaseH_sf"/>
</dbReference>
<gene>
    <name evidence="1" type="ORF">O181_005860</name>
</gene>
<dbReference type="PANTHER" id="PTHR37984:SF5">
    <property type="entry name" value="PROTEIN NYNRIN-LIKE"/>
    <property type="match status" value="1"/>
</dbReference>
<name>A0A9Q3BJ74_9BASI</name>
<evidence type="ECO:0000313" key="1">
    <source>
        <dbReference type="EMBL" id="MBW0466145.1"/>
    </source>
</evidence>
<organism evidence="1 2">
    <name type="scientific">Austropuccinia psidii MF-1</name>
    <dbReference type="NCBI Taxonomy" id="1389203"/>
    <lineage>
        <taxon>Eukaryota</taxon>
        <taxon>Fungi</taxon>
        <taxon>Dikarya</taxon>
        <taxon>Basidiomycota</taxon>
        <taxon>Pucciniomycotina</taxon>
        <taxon>Pucciniomycetes</taxon>
        <taxon>Pucciniales</taxon>
        <taxon>Sphaerophragmiaceae</taxon>
        <taxon>Austropuccinia</taxon>
    </lineage>
</organism>
<dbReference type="Gene3D" id="3.30.420.10">
    <property type="entry name" value="Ribonuclease H-like superfamily/Ribonuclease H"/>
    <property type="match status" value="1"/>
</dbReference>
<evidence type="ECO:0008006" key="3">
    <source>
        <dbReference type="Google" id="ProtNLM"/>
    </source>
</evidence>
<keyword evidence="2" id="KW-1185">Reference proteome</keyword>
<reference evidence="1" key="1">
    <citation type="submission" date="2021-03" db="EMBL/GenBank/DDBJ databases">
        <title>Draft genome sequence of rust myrtle Austropuccinia psidii MF-1, a brazilian biotype.</title>
        <authorList>
            <person name="Quecine M.C."/>
            <person name="Pachon D.M.R."/>
            <person name="Bonatelli M.L."/>
            <person name="Correr F.H."/>
            <person name="Franceschini L.M."/>
            <person name="Leite T.F."/>
            <person name="Margarido G.R.A."/>
            <person name="Almeida C.A."/>
            <person name="Ferrarezi J.A."/>
            <person name="Labate C.A."/>
        </authorList>
    </citation>
    <scope>NUCLEOTIDE SEQUENCE</scope>
    <source>
        <strain evidence="1">MF-1</strain>
    </source>
</reference>
<comment type="caution">
    <text evidence="1">The sequence shown here is derived from an EMBL/GenBank/DDBJ whole genome shotgun (WGS) entry which is preliminary data.</text>
</comment>
<proteinExistence type="predicted"/>
<dbReference type="InterPro" id="IPR012337">
    <property type="entry name" value="RNaseH-like_sf"/>
</dbReference>
<dbReference type="PANTHER" id="PTHR37984">
    <property type="entry name" value="PROTEIN CBG26694"/>
    <property type="match status" value="1"/>
</dbReference>
<accession>A0A9Q3BJ74</accession>
<sequence length="189" mass="21673">MTIAHKSGNICKNAYGLCRWALENTPENAAWVPQDEHHIESICVTDIGTELCDQVEKEDRTLDLVKTCSWSPNWRKDVAEYFQTCERIPKENRASGKKFGILIQIQEPNSPWEIVHMEWVTALPPGGDKSYNAFLVLVHRYRKTPILLPVYMDDTAMDTAIIIWKKFISHTGLLQNIISDRDPKFTSAL</sequence>
<dbReference type="EMBL" id="AVOT02001220">
    <property type="protein sequence ID" value="MBW0466145.1"/>
    <property type="molecule type" value="Genomic_DNA"/>
</dbReference>
<dbReference type="SUPFAM" id="SSF53098">
    <property type="entry name" value="Ribonuclease H-like"/>
    <property type="match status" value="1"/>
</dbReference>